<dbReference type="EMBL" id="JAUEPN010000002">
    <property type="protein sequence ID" value="KAK3298391.1"/>
    <property type="molecule type" value="Genomic_DNA"/>
</dbReference>
<dbReference type="GeneID" id="87842028"/>
<organism evidence="1 2">
    <name type="scientific">Chaetomium fimeti</name>
    <dbReference type="NCBI Taxonomy" id="1854472"/>
    <lineage>
        <taxon>Eukaryota</taxon>
        <taxon>Fungi</taxon>
        <taxon>Dikarya</taxon>
        <taxon>Ascomycota</taxon>
        <taxon>Pezizomycotina</taxon>
        <taxon>Sordariomycetes</taxon>
        <taxon>Sordariomycetidae</taxon>
        <taxon>Sordariales</taxon>
        <taxon>Chaetomiaceae</taxon>
        <taxon>Chaetomium</taxon>
    </lineage>
</organism>
<reference evidence="1" key="2">
    <citation type="submission" date="2023-06" db="EMBL/GenBank/DDBJ databases">
        <authorList>
            <consortium name="Lawrence Berkeley National Laboratory"/>
            <person name="Haridas S."/>
            <person name="Hensen N."/>
            <person name="Bonometti L."/>
            <person name="Westerberg I."/>
            <person name="Brannstrom I.O."/>
            <person name="Guillou S."/>
            <person name="Cros-Aarteil S."/>
            <person name="Calhoun S."/>
            <person name="Kuo A."/>
            <person name="Mondo S."/>
            <person name="Pangilinan J."/>
            <person name="Riley R."/>
            <person name="Labutti K."/>
            <person name="Andreopoulos B."/>
            <person name="Lipzen A."/>
            <person name="Chen C."/>
            <person name="Yanf M."/>
            <person name="Daum C."/>
            <person name="Ng V."/>
            <person name="Clum A."/>
            <person name="Steindorff A."/>
            <person name="Ohm R."/>
            <person name="Martin F."/>
            <person name="Silar P."/>
            <person name="Natvig D."/>
            <person name="Lalanne C."/>
            <person name="Gautier V."/>
            <person name="Ament-Velasquez S.L."/>
            <person name="Kruys A."/>
            <person name="Hutchinson M.I."/>
            <person name="Powell A.J."/>
            <person name="Barry K."/>
            <person name="Miller A.N."/>
            <person name="Grigoriev I.V."/>
            <person name="Debuchy R."/>
            <person name="Gladieux P."/>
            <person name="Thoren M.H."/>
            <person name="Johannesson H."/>
        </authorList>
    </citation>
    <scope>NUCLEOTIDE SEQUENCE</scope>
    <source>
        <strain evidence="1">CBS 168.71</strain>
    </source>
</reference>
<reference evidence="1" key="1">
    <citation type="journal article" date="2023" name="Mol. Phylogenet. Evol.">
        <title>Genome-scale phylogeny and comparative genomics of the fungal order Sordariales.</title>
        <authorList>
            <person name="Hensen N."/>
            <person name="Bonometti L."/>
            <person name="Westerberg I."/>
            <person name="Brannstrom I.O."/>
            <person name="Guillou S."/>
            <person name="Cros-Aarteil S."/>
            <person name="Calhoun S."/>
            <person name="Haridas S."/>
            <person name="Kuo A."/>
            <person name="Mondo S."/>
            <person name="Pangilinan J."/>
            <person name="Riley R."/>
            <person name="LaButti K."/>
            <person name="Andreopoulos B."/>
            <person name="Lipzen A."/>
            <person name="Chen C."/>
            <person name="Yan M."/>
            <person name="Daum C."/>
            <person name="Ng V."/>
            <person name="Clum A."/>
            <person name="Steindorff A."/>
            <person name="Ohm R.A."/>
            <person name="Martin F."/>
            <person name="Silar P."/>
            <person name="Natvig D.O."/>
            <person name="Lalanne C."/>
            <person name="Gautier V."/>
            <person name="Ament-Velasquez S.L."/>
            <person name="Kruys A."/>
            <person name="Hutchinson M.I."/>
            <person name="Powell A.J."/>
            <person name="Barry K."/>
            <person name="Miller A.N."/>
            <person name="Grigoriev I.V."/>
            <person name="Debuchy R."/>
            <person name="Gladieux P."/>
            <person name="Hiltunen Thoren M."/>
            <person name="Johannesson H."/>
        </authorList>
    </citation>
    <scope>NUCLEOTIDE SEQUENCE</scope>
    <source>
        <strain evidence="1">CBS 168.71</strain>
    </source>
</reference>
<dbReference type="AlphaFoldDB" id="A0AAE0HL11"/>
<dbReference type="Proteomes" id="UP001278766">
    <property type="component" value="Unassembled WGS sequence"/>
</dbReference>
<accession>A0AAE0HL11</accession>
<keyword evidence="2" id="KW-1185">Reference proteome</keyword>
<protein>
    <submittedName>
        <fullName evidence="1">Uncharacterized protein</fullName>
    </submittedName>
</protein>
<gene>
    <name evidence="1" type="ORF">B0H64DRAFT_415127</name>
</gene>
<evidence type="ECO:0000313" key="1">
    <source>
        <dbReference type="EMBL" id="KAK3298391.1"/>
    </source>
</evidence>
<sequence>MDPFSIPITPVTRPHVEVDPSLLIITNGDIIDTPVPETQIFHSIGYQYDWNLPVPFWNFLGRIVAKGVFDDQTELEYLNTCAVGRREFIAYTTAAWAAAVDARKAAGEAEQPPFTVIEVKFKRPEAGQPIEMTWAPARALITTRVARMRRCRLRICPGSGRRN</sequence>
<proteinExistence type="predicted"/>
<name>A0AAE0HL11_9PEZI</name>
<evidence type="ECO:0000313" key="2">
    <source>
        <dbReference type="Proteomes" id="UP001278766"/>
    </source>
</evidence>
<dbReference type="RefSeq" id="XP_062661905.1">
    <property type="nucleotide sequence ID" value="XM_062805080.1"/>
</dbReference>
<comment type="caution">
    <text evidence="1">The sequence shown here is derived from an EMBL/GenBank/DDBJ whole genome shotgun (WGS) entry which is preliminary data.</text>
</comment>